<keyword evidence="3 4" id="KW-0627">Porphyrin biosynthesis</keyword>
<sequence length="307" mass="35003">MSECAILSTCNRTEIHVFSEASRLDVANVEKNFCLLKGLDLHRMKKYFCIYEGINAIRHIMKVAAGMDSMILGEDQILGQFRKAYEISMKYGTSRAVLNTLSRLAVTSSKKIKTRGIEIKKASSVAGQVGQLLEALYKQELTGKKVLIIGSGEIGKAVREVLFETGCSNILMTKRSAADTDGRTQNDNIFMTVDYNDRYLYIHQSDVIIGATLSPHYTVTLDMLEETMKDKEKPYLFIDLAVPRDFDQAMEQLDNVKLYNIDQLKNANPSRADKEKPFDFEYINEQINCHIGEFMRWYNKRNNFAKV</sequence>
<dbReference type="RefSeq" id="WP_004627112.1">
    <property type="nucleotide sequence ID" value="NZ_AORV01000043.1"/>
</dbReference>
<evidence type="ECO:0000313" key="7">
    <source>
        <dbReference type="EMBL" id="EMS71096.1"/>
    </source>
</evidence>
<dbReference type="InterPro" id="IPR036291">
    <property type="entry name" value="NAD(P)-bd_dom_sf"/>
</dbReference>
<reference evidence="7 8" key="1">
    <citation type="journal article" date="2013" name="Genome Announc.">
        <title>Draft Genome Sequence of the Cellulolytic, Mesophilic, Anaerobic Bacterium Clostridium termitidis Strain CT1112 (DSM 5398).</title>
        <authorList>
            <person name="Lal S."/>
            <person name="Ramachandran U."/>
            <person name="Zhang X."/>
            <person name="Munir R."/>
            <person name="Sparling R."/>
            <person name="Levin D.B."/>
        </authorList>
    </citation>
    <scope>NUCLEOTIDE SEQUENCE [LARGE SCALE GENOMIC DNA]</scope>
    <source>
        <strain evidence="7 8">CT1112</strain>
    </source>
</reference>
<accession>S0FLA7</accession>
<comment type="pathway">
    <text evidence="4">Porphyrin-containing compound metabolism; protoporphyrin-IX biosynthesis; 5-aminolevulinate from L-glutamyl-tRNA(Glu): step 1/2.</text>
</comment>
<dbReference type="AlphaFoldDB" id="S0FLA7"/>
<dbReference type="PATRIC" id="fig|1195236.3.peg.3338"/>
<evidence type="ECO:0000259" key="6">
    <source>
        <dbReference type="Pfam" id="PF05201"/>
    </source>
</evidence>
<comment type="subunit">
    <text evidence="4">Homodimer.</text>
</comment>
<dbReference type="eggNOG" id="COG0373">
    <property type="taxonomic scope" value="Bacteria"/>
</dbReference>
<feature type="domain" description="Quinate/shikimate 5-dehydrogenase/glutamyl-tRNA reductase" evidence="5">
    <location>
        <begin position="139"/>
        <end position="266"/>
    </location>
</feature>
<comment type="domain">
    <text evidence="4">Possesses an unusual extended V-shaped dimeric structure with each monomer consisting of three distinct domains arranged along a curved 'spinal' alpha-helix. The N-terminal catalytic domain specifically recognizes the glutamate moiety of the substrate. The second domain is the NADPH-binding domain, and the third C-terminal domain is responsible for dimerization.</text>
</comment>
<evidence type="ECO:0000256" key="2">
    <source>
        <dbReference type="ARBA" id="ARBA00023002"/>
    </source>
</evidence>
<keyword evidence="2 4" id="KW-0560">Oxidoreductase</keyword>
<dbReference type="GO" id="GO:0050661">
    <property type="term" value="F:NADP binding"/>
    <property type="evidence" value="ECO:0007669"/>
    <property type="project" value="InterPro"/>
</dbReference>
<comment type="function">
    <text evidence="4">Catalyzes the NADPH-dependent reduction of glutamyl-tRNA(Glu) to glutamate 1-semialdehyde (GSA).</text>
</comment>
<organism evidence="7 8">
    <name type="scientific">Ruminiclostridium cellobioparum subsp. termitidis CT1112</name>
    <dbReference type="NCBI Taxonomy" id="1195236"/>
    <lineage>
        <taxon>Bacteria</taxon>
        <taxon>Bacillati</taxon>
        <taxon>Bacillota</taxon>
        <taxon>Clostridia</taxon>
        <taxon>Eubacteriales</taxon>
        <taxon>Oscillospiraceae</taxon>
        <taxon>Ruminiclostridium</taxon>
    </lineage>
</organism>
<evidence type="ECO:0000256" key="1">
    <source>
        <dbReference type="ARBA" id="ARBA00022857"/>
    </source>
</evidence>
<dbReference type="Proteomes" id="UP000014155">
    <property type="component" value="Unassembled WGS sequence"/>
</dbReference>
<dbReference type="InterPro" id="IPR018214">
    <property type="entry name" value="GluRdtase_CS"/>
</dbReference>
<dbReference type="InterPro" id="IPR015895">
    <property type="entry name" value="4pyrrol_synth_GluRdtase_N"/>
</dbReference>
<name>S0FLA7_RUMCE</name>
<dbReference type="EMBL" id="AORV01000043">
    <property type="protein sequence ID" value="EMS71096.1"/>
    <property type="molecule type" value="Genomic_DNA"/>
</dbReference>
<dbReference type="InterPro" id="IPR000343">
    <property type="entry name" value="4pyrrol_synth_GluRdtase"/>
</dbReference>
<comment type="miscellaneous">
    <text evidence="4">During catalysis, the active site Cys acts as a nucleophile attacking the alpha-carbonyl group of tRNA-bound glutamate with the formation of a thioester intermediate between enzyme and glutamate, and the concomitant release of tRNA(Glu). The thioester intermediate is finally reduced by direct hydride transfer from NADPH, to form the product GSA.</text>
</comment>
<comment type="similarity">
    <text evidence="4">Belongs to the glutamyl-tRNA reductase family.</text>
</comment>
<protein>
    <recommendedName>
        <fullName evidence="4">Glutamyl-tRNA reductase</fullName>
        <shortName evidence="4">GluTR</shortName>
        <ecNumber evidence="4">1.2.1.70</ecNumber>
    </recommendedName>
</protein>
<dbReference type="GO" id="GO:0019353">
    <property type="term" value="P:protoporphyrinogen IX biosynthetic process from glutamate"/>
    <property type="evidence" value="ECO:0007669"/>
    <property type="project" value="TreeGrafter"/>
</dbReference>
<evidence type="ECO:0000313" key="8">
    <source>
        <dbReference type="Proteomes" id="UP000014155"/>
    </source>
</evidence>
<dbReference type="GO" id="GO:0008883">
    <property type="term" value="F:glutamyl-tRNA reductase activity"/>
    <property type="evidence" value="ECO:0007669"/>
    <property type="project" value="UniProtKB-UniRule"/>
</dbReference>
<gene>
    <name evidence="4" type="primary">hemA</name>
    <name evidence="7" type="ORF">CTER_3113</name>
</gene>
<comment type="caution">
    <text evidence="7">The sequence shown here is derived from an EMBL/GenBank/DDBJ whole genome shotgun (WGS) entry which is preliminary data.</text>
</comment>
<feature type="binding site" evidence="4">
    <location>
        <begin position="74"/>
        <end position="76"/>
    </location>
    <ligand>
        <name>substrate</name>
    </ligand>
</feature>
<dbReference type="InterPro" id="IPR006151">
    <property type="entry name" value="Shikm_DH/Glu-tRNA_Rdtase"/>
</dbReference>
<comment type="catalytic activity">
    <reaction evidence="4">
        <text>(S)-4-amino-5-oxopentanoate + tRNA(Glu) + NADP(+) = L-glutamyl-tRNA(Glu) + NADPH + H(+)</text>
        <dbReference type="Rhea" id="RHEA:12344"/>
        <dbReference type="Rhea" id="RHEA-COMP:9663"/>
        <dbReference type="Rhea" id="RHEA-COMP:9680"/>
        <dbReference type="ChEBI" id="CHEBI:15378"/>
        <dbReference type="ChEBI" id="CHEBI:57501"/>
        <dbReference type="ChEBI" id="CHEBI:57783"/>
        <dbReference type="ChEBI" id="CHEBI:58349"/>
        <dbReference type="ChEBI" id="CHEBI:78442"/>
        <dbReference type="ChEBI" id="CHEBI:78520"/>
        <dbReference type="EC" id="1.2.1.70"/>
    </reaction>
</comment>
<dbReference type="EC" id="1.2.1.70" evidence="4"/>
<dbReference type="PANTHER" id="PTHR43013:SF1">
    <property type="entry name" value="GLUTAMYL-TRNA REDUCTASE"/>
    <property type="match status" value="1"/>
</dbReference>
<dbReference type="STRING" id="1195236.CTER_3113"/>
<feature type="binding site" evidence="4">
    <location>
        <position position="69"/>
    </location>
    <ligand>
        <name>substrate</name>
    </ligand>
</feature>
<dbReference type="Gene3D" id="3.30.460.30">
    <property type="entry name" value="Glutamyl-tRNA reductase, N-terminal domain"/>
    <property type="match status" value="1"/>
</dbReference>
<evidence type="ECO:0000256" key="3">
    <source>
        <dbReference type="ARBA" id="ARBA00023244"/>
    </source>
</evidence>
<dbReference type="HAMAP" id="MF_00087">
    <property type="entry name" value="Glu_tRNA_reductase"/>
    <property type="match status" value="1"/>
</dbReference>
<dbReference type="InterPro" id="IPR036343">
    <property type="entry name" value="GluRdtase_N_sf"/>
</dbReference>
<dbReference type="SUPFAM" id="SSF51735">
    <property type="entry name" value="NAD(P)-binding Rossmann-fold domains"/>
    <property type="match status" value="1"/>
</dbReference>
<keyword evidence="1 4" id="KW-0521">NADP</keyword>
<feature type="binding site" evidence="4">
    <location>
        <begin position="150"/>
        <end position="155"/>
    </location>
    <ligand>
        <name>NADP(+)</name>
        <dbReference type="ChEBI" id="CHEBI:58349"/>
    </ligand>
</feature>
<dbReference type="PROSITE" id="PS00747">
    <property type="entry name" value="GLUTR"/>
    <property type="match status" value="1"/>
</dbReference>
<feature type="binding site" evidence="4">
    <location>
        <begin position="9"/>
        <end position="12"/>
    </location>
    <ligand>
        <name>substrate</name>
    </ligand>
</feature>
<dbReference type="PANTHER" id="PTHR43013">
    <property type="entry name" value="GLUTAMYL-TRNA REDUCTASE"/>
    <property type="match status" value="1"/>
</dbReference>
<evidence type="ECO:0000259" key="5">
    <source>
        <dbReference type="Pfam" id="PF01488"/>
    </source>
</evidence>
<dbReference type="Gene3D" id="3.40.50.720">
    <property type="entry name" value="NAD(P)-binding Rossmann-like Domain"/>
    <property type="match status" value="1"/>
</dbReference>
<keyword evidence="8" id="KW-1185">Reference proteome</keyword>
<proteinExistence type="inferred from homology"/>
<feature type="site" description="Important for activity" evidence="4">
    <location>
        <position position="59"/>
    </location>
</feature>
<dbReference type="Pfam" id="PF01488">
    <property type="entry name" value="Shikimate_DH"/>
    <property type="match status" value="1"/>
</dbReference>
<feature type="domain" description="Glutamyl-tRNA reductase N-terminal" evidence="6">
    <location>
        <begin position="2"/>
        <end position="114"/>
    </location>
</feature>
<feature type="active site" description="Nucleophile" evidence="4">
    <location>
        <position position="10"/>
    </location>
</feature>
<evidence type="ECO:0000256" key="4">
    <source>
        <dbReference type="HAMAP-Rule" id="MF_00087"/>
    </source>
</evidence>
<feature type="binding site" evidence="4">
    <location>
        <position position="80"/>
    </location>
    <ligand>
        <name>substrate</name>
    </ligand>
</feature>
<dbReference type="UniPathway" id="UPA00251">
    <property type="reaction ID" value="UER00316"/>
</dbReference>
<dbReference type="Pfam" id="PF05201">
    <property type="entry name" value="GlutR_N"/>
    <property type="match status" value="1"/>
</dbReference>
<dbReference type="SUPFAM" id="SSF69742">
    <property type="entry name" value="Glutamyl tRNA-reductase catalytic, N-terminal domain"/>
    <property type="match status" value="1"/>
</dbReference>